<dbReference type="InterPro" id="IPR011009">
    <property type="entry name" value="Kinase-like_dom_sf"/>
</dbReference>
<dbReference type="AlphaFoldDB" id="A0AAD7KDP0"/>
<evidence type="ECO:0000313" key="3">
    <source>
        <dbReference type="Proteomes" id="UP001215280"/>
    </source>
</evidence>
<feature type="region of interest" description="Disordered" evidence="1">
    <location>
        <begin position="326"/>
        <end position="346"/>
    </location>
</feature>
<evidence type="ECO:0008006" key="4">
    <source>
        <dbReference type="Google" id="ProtNLM"/>
    </source>
</evidence>
<dbReference type="PANTHER" id="PTHR37171">
    <property type="entry name" value="SERINE/THREONINE-PROTEIN KINASE YRZF-RELATED"/>
    <property type="match status" value="1"/>
</dbReference>
<keyword evidence="3" id="KW-1185">Reference proteome</keyword>
<feature type="region of interest" description="Disordered" evidence="1">
    <location>
        <begin position="511"/>
        <end position="556"/>
    </location>
</feature>
<organism evidence="2 3">
    <name type="scientific">Mycena maculata</name>
    <dbReference type="NCBI Taxonomy" id="230809"/>
    <lineage>
        <taxon>Eukaryota</taxon>
        <taxon>Fungi</taxon>
        <taxon>Dikarya</taxon>
        <taxon>Basidiomycota</taxon>
        <taxon>Agaricomycotina</taxon>
        <taxon>Agaricomycetes</taxon>
        <taxon>Agaricomycetidae</taxon>
        <taxon>Agaricales</taxon>
        <taxon>Marasmiineae</taxon>
        <taxon>Mycenaceae</taxon>
        <taxon>Mycena</taxon>
    </lineage>
</organism>
<dbReference type="Proteomes" id="UP001215280">
    <property type="component" value="Unassembled WGS sequence"/>
</dbReference>
<feature type="compositionally biased region" description="Basic and acidic residues" evidence="1">
    <location>
        <begin position="447"/>
        <end position="461"/>
    </location>
</feature>
<accession>A0AAD7KDP0</accession>
<dbReference type="InterPro" id="IPR052396">
    <property type="entry name" value="Meiotic_Drive_Suppr_Kinase"/>
</dbReference>
<evidence type="ECO:0000256" key="1">
    <source>
        <dbReference type="SAM" id="MobiDB-lite"/>
    </source>
</evidence>
<gene>
    <name evidence="2" type="ORF">DFH07DRAFT_995622</name>
</gene>
<dbReference type="EMBL" id="JARJLG010000002">
    <property type="protein sequence ID" value="KAJ7783477.1"/>
    <property type="molecule type" value="Genomic_DNA"/>
</dbReference>
<dbReference type="Gene3D" id="1.10.510.10">
    <property type="entry name" value="Transferase(Phosphotransferase) domain 1"/>
    <property type="match status" value="1"/>
</dbReference>
<dbReference type="SUPFAM" id="SSF56112">
    <property type="entry name" value="Protein kinase-like (PK-like)"/>
    <property type="match status" value="1"/>
</dbReference>
<dbReference type="PANTHER" id="PTHR37171:SF1">
    <property type="entry name" value="SERINE_THREONINE-PROTEIN KINASE YRZF-RELATED"/>
    <property type="match status" value="1"/>
</dbReference>
<protein>
    <recommendedName>
        <fullName evidence="4">Protein kinase domain-containing protein</fullName>
    </recommendedName>
</protein>
<evidence type="ECO:0000313" key="2">
    <source>
        <dbReference type="EMBL" id="KAJ7783477.1"/>
    </source>
</evidence>
<name>A0AAD7KDP0_9AGAR</name>
<feature type="region of interest" description="Disordered" evidence="1">
    <location>
        <begin position="388"/>
        <end position="468"/>
    </location>
</feature>
<proteinExistence type="predicted"/>
<sequence>MSSLSLPFNWHRSTDRPLYAVAESTPSPRPQPSADALFFSERLSSRPDGASAFFKALFQRYPSPSATSILDVEKTPITVSPGLPVDWTRKELSPQRRKPSKPLPPKFRGDVLQKAIYTPHGKWAWTAGLPFRDSEPSVLLSSGVMCSVFLKTGKIGDRPVKYVSKVWPTKEKWHGFFSELALYKAQLKSLQGRVVPAIINVYSSTGAVSVAMEPPHPSFWLEASSDMPHVLKKRCVQAFEKLHEAGVYHGDVELRHMLIGADARVTLIDFQASRALVPNPAVHLAAASPDELRMEMRKVRFKLDYEGARAWEDAKLMRAARLARRNREGAGEEPLEEDQRDPPIDSREWNLEWIGAPVEPVRFVMPGQCEAELERAVDEFLATIEKLEVEGPREDGEGAARQRRSSPEFKPPNAVPARPMGSPTAGKGFGATVMRPTTRDLKRKGARDHDRPQEDYKRARIDVVPPPLRPTAPLKARDFAYEAAAGPSLLLHPPIKVRDFAYEAPVSPLAVSNPPASPASGQSKRASLPPPLCTSSPRKRKRPADADEGTETRARPRMRTVRPCDVSLPSRCQATAADRADEAMDVDECDPLPKSALATSLPHAKRQTKPKTATRTKHAAFDVRTPPPVLFRWIENLWRFVY</sequence>
<feature type="compositionally biased region" description="Basic and acidic residues" evidence="1">
    <location>
        <begin position="388"/>
        <end position="400"/>
    </location>
</feature>
<reference evidence="2" key="1">
    <citation type="submission" date="2023-03" db="EMBL/GenBank/DDBJ databases">
        <title>Massive genome expansion in bonnet fungi (Mycena s.s.) driven by repeated elements and novel gene families across ecological guilds.</title>
        <authorList>
            <consortium name="Lawrence Berkeley National Laboratory"/>
            <person name="Harder C.B."/>
            <person name="Miyauchi S."/>
            <person name="Viragh M."/>
            <person name="Kuo A."/>
            <person name="Thoen E."/>
            <person name="Andreopoulos B."/>
            <person name="Lu D."/>
            <person name="Skrede I."/>
            <person name="Drula E."/>
            <person name="Henrissat B."/>
            <person name="Morin E."/>
            <person name="Kohler A."/>
            <person name="Barry K."/>
            <person name="LaButti K."/>
            <person name="Morin E."/>
            <person name="Salamov A."/>
            <person name="Lipzen A."/>
            <person name="Mereny Z."/>
            <person name="Hegedus B."/>
            <person name="Baldrian P."/>
            <person name="Stursova M."/>
            <person name="Weitz H."/>
            <person name="Taylor A."/>
            <person name="Grigoriev I.V."/>
            <person name="Nagy L.G."/>
            <person name="Martin F."/>
            <person name="Kauserud H."/>
        </authorList>
    </citation>
    <scope>NUCLEOTIDE SEQUENCE</scope>
    <source>
        <strain evidence="2">CBHHK188m</strain>
    </source>
</reference>
<comment type="caution">
    <text evidence="2">The sequence shown here is derived from an EMBL/GenBank/DDBJ whole genome shotgun (WGS) entry which is preliminary data.</text>
</comment>